<dbReference type="SMART" id="SM00448">
    <property type="entry name" value="REC"/>
    <property type="match status" value="1"/>
</dbReference>
<gene>
    <name evidence="8" type="primary">walR_1</name>
    <name evidence="8" type="ORF">LEM8419_01867</name>
</gene>
<dbReference type="RefSeq" id="WP_238750776.1">
    <property type="nucleotide sequence ID" value="NZ_CAKLPZ010000002.1"/>
</dbReference>
<dbReference type="InterPro" id="IPR039420">
    <property type="entry name" value="WalR-like"/>
</dbReference>
<feature type="domain" description="OmpR/PhoB-type" evidence="7">
    <location>
        <begin position="134"/>
        <end position="233"/>
    </location>
</feature>
<proteinExistence type="predicted"/>
<reference evidence="8" key="1">
    <citation type="submission" date="2021-12" db="EMBL/GenBank/DDBJ databases">
        <authorList>
            <person name="Rodrigo-Torres L."/>
            <person name="Arahal R. D."/>
            <person name="Lucena T."/>
        </authorList>
    </citation>
    <scope>NUCLEOTIDE SEQUENCE</scope>
    <source>
        <strain evidence="8">CECT 8419</strain>
    </source>
</reference>
<dbReference type="SMART" id="SM00862">
    <property type="entry name" value="Trans_reg_C"/>
    <property type="match status" value="1"/>
</dbReference>
<evidence type="ECO:0000256" key="5">
    <source>
        <dbReference type="PROSITE-ProRule" id="PRU01091"/>
    </source>
</evidence>
<dbReference type="Gene3D" id="6.10.250.690">
    <property type="match status" value="1"/>
</dbReference>
<dbReference type="CDD" id="cd17574">
    <property type="entry name" value="REC_OmpR"/>
    <property type="match status" value="1"/>
</dbReference>
<evidence type="ECO:0000256" key="1">
    <source>
        <dbReference type="ARBA" id="ARBA00022553"/>
    </source>
</evidence>
<accession>A0ABN8F8V6</accession>
<dbReference type="Pfam" id="PF00072">
    <property type="entry name" value="Response_reg"/>
    <property type="match status" value="1"/>
</dbReference>
<dbReference type="PROSITE" id="PS50110">
    <property type="entry name" value="RESPONSE_REGULATORY"/>
    <property type="match status" value="1"/>
</dbReference>
<keyword evidence="3 5" id="KW-0238">DNA-binding</keyword>
<evidence type="ECO:0000259" key="6">
    <source>
        <dbReference type="PROSITE" id="PS50110"/>
    </source>
</evidence>
<dbReference type="InterPro" id="IPR016032">
    <property type="entry name" value="Sig_transdc_resp-reg_C-effctor"/>
</dbReference>
<dbReference type="CDD" id="cd00383">
    <property type="entry name" value="trans_reg_C"/>
    <property type="match status" value="1"/>
</dbReference>
<evidence type="ECO:0000259" key="7">
    <source>
        <dbReference type="PROSITE" id="PS51755"/>
    </source>
</evidence>
<sequence length="237" mass="27051">MSAARLLYVEDDEGLGFVTRDNLELHGFTVEHLNDGTAAAERIREGTSGVDLCLLDVMLPGVDGFELARLVREQDRDMPILFLTAKSLEEDRLRGLRLGADDYITKPFSVEELILRIEVFLRRSRVRPVAAAAFDPGQLGAYRFEVRELRLSHPDEASPRRLTRREAELLQLLSSRREQVLERATILEQIWGTNDYFLGRSLDVFVSRLRKYLRRDARVRIENIHGVGFTLTIAAAD</sequence>
<dbReference type="PROSITE" id="PS51755">
    <property type="entry name" value="OMPR_PHOB"/>
    <property type="match status" value="1"/>
</dbReference>
<dbReference type="PANTHER" id="PTHR48111">
    <property type="entry name" value="REGULATOR OF RPOS"/>
    <property type="match status" value="1"/>
</dbReference>
<keyword evidence="9" id="KW-1185">Reference proteome</keyword>
<dbReference type="Gene3D" id="3.40.50.2300">
    <property type="match status" value="1"/>
</dbReference>
<evidence type="ECO:0000313" key="9">
    <source>
        <dbReference type="Proteomes" id="UP000837803"/>
    </source>
</evidence>
<dbReference type="PANTHER" id="PTHR48111:SF40">
    <property type="entry name" value="PHOSPHATE REGULON TRANSCRIPTIONAL REGULATORY PROTEIN PHOB"/>
    <property type="match status" value="1"/>
</dbReference>
<evidence type="ECO:0000256" key="4">
    <source>
        <dbReference type="PROSITE-ProRule" id="PRU00169"/>
    </source>
</evidence>
<dbReference type="SUPFAM" id="SSF52172">
    <property type="entry name" value="CheY-like"/>
    <property type="match status" value="1"/>
</dbReference>
<organism evidence="8 9">
    <name type="scientific">Neolewinella maritima</name>
    <dbReference type="NCBI Taxonomy" id="1383882"/>
    <lineage>
        <taxon>Bacteria</taxon>
        <taxon>Pseudomonadati</taxon>
        <taxon>Bacteroidota</taxon>
        <taxon>Saprospiria</taxon>
        <taxon>Saprospirales</taxon>
        <taxon>Lewinellaceae</taxon>
        <taxon>Neolewinella</taxon>
    </lineage>
</organism>
<dbReference type="EMBL" id="CAKLPZ010000002">
    <property type="protein sequence ID" value="CAH1000752.1"/>
    <property type="molecule type" value="Genomic_DNA"/>
</dbReference>
<keyword evidence="1 4" id="KW-0597">Phosphoprotein</keyword>
<dbReference type="Gene3D" id="1.10.10.10">
    <property type="entry name" value="Winged helix-like DNA-binding domain superfamily/Winged helix DNA-binding domain"/>
    <property type="match status" value="1"/>
</dbReference>
<dbReference type="InterPro" id="IPR001867">
    <property type="entry name" value="OmpR/PhoB-type_DNA-bd"/>
</dbReference>
<feature type="modified residue" description="4-aspartylphosphate" evidence="4">
    <location>
        <position position="56"/>
    </location>
</feature>
<comment type="caution">
    <text evidence="8">The sequence shown here is derived from an EMBL/GenBank/DDBJ whole genome shotgun (WGS) entry which is preliminary data.</text>
</comment>
<feature type="DNA-binding region" description="OmpR/PhoB-type" evidence="5">
    <location>
        <begin position="134"/>
        <end position="233"/>
    </location>
</feature>
<keyword evidence="2" id="KW-0902">Two-component regulatory system</keyword>
<evidence type="ECO:0000256" key="3">
    <source>
        <dbReference type="ARBA" id="ARBA00023125"/>
    </source>
</evidence>
<dbReference type="Proteomes" id="UP000837803">
    <property type="component" value="Unassembled WGS sequence"/>
</dbReference>
<dbReference type="InterPro" id="IPR001789">
    <property type="entry name" value="Sig_transdc_resp-reg_receiver"/>
</dbReference>
<name>A0ABN8F8V6_9BACT</name>
<evidence type="ECO:0000313" key="8">
    <source>
        <dbReference type="EMBL" id="CAH1000752.1"/>
    </source>
</evidence>
<dbReference type="InterPro" id="IPR036388">
    <property type="entry name" value="WH-like_DNA-bd_sf"/>
</dbReference>
<dbReference type="SUPFAM" id="SSF46894">
    <property type="entry name" value="C-terminal effector domain of the bipartite response regulators"/>
    <property type="match status" value="1"/>
</dbReference>
<dbReference type="Pfam" id="PF00486">
    <property type="entry name" value="Trans_reg_C"/>
    <property type="match status" value="1"/>
</dbReference>
<dbReference type="InterPro" id="IPR011006">
    <property type="entry name" value="CheY-like_superfamily"/>
</dbReference>
<feature type="domain" description="Response regulatory" evidence="6">
    <location>
        <begin position="5"/>
        <end position="121"/>
    </location>
</feature>
<protein>
    <submittedName>
        <fullName evidence="8">Transcriptional regulatory protein WalR</fullName>
    </submittedName>
</protein>
<evidence type="ECO:0000256" key="2">
    <source>
        <dbReference type="ARBA" id="ARBA00023012"/>
    </source>
</evidence>